<dbReference type="AlphaFoldDB" id="X1B8F8"/>
<keyword evidence="4" id="KW-0819">tRNA processing</keyword>
<dbReference type="GO" id="GO:0050660">
    <property type="term" value="F:flavin adenine dinucleotide binding"/>
    <property type="evidence" value="ECO:0007669"/>
    <property type="project" value="InterPro"/>
</dbReference>
<evidence type="ECO:0000259" key="7">
    <source>
        <dbReference type="Pfam" id="PF01207"/>
    </source>
</evidence>
<reference evidence="8" key="1">
    <citation type="journal article" date="2014" name="Front. Microbiol.">
        <title>High frequency of phylogenetically diverse reductive dehalogenase-homologous genes in deep subseafloor sedimentary metagenomes.</title>
        <authorList>
            <person name="Kawai M."/>
            <person name="Futagami T."/>
            <person name="Toyoda A."/>
            <person name="Takaki Y."/>
            <person name="Nishi S."/>
            <person name="Hori S."/>
            <person name="Arai W."/>
            <person name="Tsubouchi T."/>
            <person name="Morono Y."/>
            <person name="Uchiyama I."/>
            <person name="Ito T."/>
            <person name="Fujiyama A."/>
            <person name="Inagaki F."/>
            <person name="Takami H."/>
        </authorList>
    </citation>
    <scope>NUCLEOTIDE SEQUENCE</scope>
    <source>
        <strain evidence="8">Expedition CK06-06</strain>
    </source>
</reference>
<accession>X1B8F8</accession>
<organism evidence="8">
    <name type="scientific">marine sediment metagenome</name>
    <dbReference type="NCBI Taxonomy" id="412755"/>
    <lineage>
        <taxon>unclassified sequences</taxon>
        <taxon>metagenomes</taxon>
        <taxon>ecological metagenomes</taxon>
    </lineage>
</organism>
<dbReference type="PANTHER" id="PTHR45846">
    <property type="entry name" value="TRNA-DIHYDROURIDINE(47) SYNTHASE [NAD(P)(+)]-LIKE"/>
    <property type="match status" value="1"/>
</dbReference>
<dbReference type="GO" id="GO:0003723">
    <property type="term" value="F:RNA binding"/>
    <property type="evidence" value="ECO:0007669"/>
    <property type="project" value="TreeGrafter"/>
</dbReference>
<evidence type="ECO:0000256" key="5">
    <source>
        <dbReference type="ARBA" id="ARBA00022857"/>
    </source>
</evidence>
<dbReference type="PANTHER" id="PTHR45846:SF1">
    <property type="entry name" value="TRNA-DIHYDROURIDINE(47) SYNTHASE [NAD(P)(+)]-LIKE"/>
    <property type="match status" value="1"/>
</dbReference>
<sequence length="234" mass="26204">MQMQLGKLKLENNLILAPLLNISTGPYRRFCRHFGAIGLVSVPMLYSKRLAGKPESVEHEFFKIEKENPISVQLIGPDTESVKMSVDFLNSYDFDILDFNAGCPSRRAINSKEGGYLLRDIDLLKAILNMIIKYSNKPVSLKLRTGFYKPNVYLEIGKIVEDLGLEFITLHGRTVTKRFQSTTVELETIKKLKELVSIPVVGNGDIFDPESAKKMLDYTGADAIMIGRGSMGNP</sequence>
<dbReference type="SUPFAM" id="SSF51395">
    <property type="entry name" value="FMN-linked oxidoreductases"/>
    <property type="match status" value="1"/>
</dbReference>
<dbReference type="CDD" id="cd02801">
    <property type="entry name" value="DUS_like_FMN"/>
    <property type="match status" value="1"/>
</dbReference>
<dbReference type="PROSITE" id="PS01136">
    <property type="entry name" value="UPF0034"/>
    <property type="match status" value="1"/>
</dbReference>
<evidence type="ECO:0000256" key="3">
    <source>
        <dbReference type="ARBA" id="ARBA00022643"/>
    </source>
</evidence>
<evidence type="ECO:0000256" key="1">
    <source>
        <dbReference type="ARBA" id="ARBA00001917"/>
    </source>
</evidence>
<dbReference type="GO" id="GO:0017150">
    <property type="term" value="F:tRNA dihydrouridine synthase activity"/>
    <property type="evidence" value="ECO:0007669"/>
    <property type="project" value="InterPro"/>
</dbReference>
<evidence type="ECO:0000256" key="6">
    <source>
        <dbReference type="ARBA" id="ARBA00023002"/>
    </source>
</evidence>
<evidence type="ECO:0000256" key="2">
    <source>
        <dbReference type="ARBA" id="ARBA00022630"/>
    </source>
</evidence>
<dbReference type="InterPro" id="IPR013785">
    <property type="entry name" value="Aldolase_TIM"/>
</dbReference>
<keyword evidence="2" id="KW-0285">Flavoprotein</keyword>
<evidence type="ECO:0000256" key="4">
    <source>
        <dbReference type="ARBA" id="ARBA00022694"/>
    </source>
</evidence>
<dbReference type="InterPro" id="IPR035587">
    <property type="entry name" value="DUS-like_FMN-bd"/>
</dbReference>
<dbReference type="InterPro" id="IPR018517">
    <property type="entry name" value="tRNA_hU_synthase_CS"/>
</dbReference>
<feature type="domain" description="DUS-like FMN-binding" evidence="7">
    <location>
        <begin position="15"/>
        <end position="234"/>
    </location>
</feature>
<gene>
    <name evidence="8" type="ORF">S01H4_50493</name>
</gene>
<protein>
    <recommendedName>
        <fullName evidence="7">DUS-like FMN-binding domain-containing protein</fullName>
    </recommendedName>
</protein>
<evidence type="ECO:0000313" key="8">
    <source>
        <dbReference type="EMBL" id="GAG92024.1"/>
    </source>
</evidence>
<keyword evidence="3" id="KW-0288">FMN</keyword>
<name>X1B8F8_9ZZZZ</name>
<comment type="cofactor">
    <cofactor evidence="1">
        <name>FMN</name>
        <dbReference type="ChEBI" id="CHEBI:58210"/>
    </cofactor>
</comment>
<keyword evidence="5" id="KW-0521">NADP</keyword>
<dbReference type="Gene3D" id="3.20.20.70">
    <property type="entry name" value="Aldolase class I"/>
    <property type="match status" value="1"/>
</dbReference>
<dbReference type="Pfam" id="PF01207">
    <property type="entry name" value="Dus"/>
    <property type="match status" value="1"/>
</dbReference>
<dbReference type="EMBL" id="BART01028672">
    <property type="protein sequence ID" value="GAG92024.1"/>
    <property type="molecule type" value="Genomic_DNA"/>
</dbReference>
<comment type="caution">
    <text evidence="8">The sequence shown here is derived from an EMBL/GenBank/DDBJ whole genome shotgun (WGS) entry which is preliminary data.</text>
</comment>
<keyword evidence="6" id="KW-0560">Oxidoreductase</keyword>
<feature type="non-terminal residue" evidence="8">
    <location>
        <position position="234"/>
    </location>
</feature>
<proteinExistence type="predicted"/>